<evidence type="ECO:0000256" key="5">
    <source>
        <dbReference type="ARBA" id="ARBA00023136"/>
    </source>
</evidence>
<dbReference type="STRING" id="322104.A3GHM6"/>
<evidence type="ECO:0000313" key="13">
    <source>
        <dbReference type="Proteomes" id="UP000002258"/>
    </source>
</evidence>
<protein>
    <recommendedName>
        <fullName evidence="10">Palmitoyltransferase</fullName>
        <ecNumber evidence="10">2.3.1.225</ecNumber>
    </recommendedName>
</protein>
<keyword evidence="13" id="KW-1185">Reference proteome</keyword>
<dbReference type="InterPro" id="IPR001594">
    <property type="entry name" value="Palmitoyltrfase_DHHC"/>
</dbReference>
<evidence type="ECO:0000256" key="4">
    <source>
        <dbReference type="ARBA" id="ARBA00022989"/>
    </source>
</evidence>
<keyword evidence="5 10" id="KW-0472">Membrane</keyword>
<feature type="transmembrane region" description="Helical" evidence="10">
    <location>
        <begin position="217"/>
        <end position="237"/>
    </location>
</feature>
<dbReference type="InterPro" id="IPR039859">
    <property type="entry name" value="PFA4/ZDH16/20/ERF2-like"/>
</dbReference>
<dbReference type="FunCoup" id="A3GHM6">
    <property type="interactions" value="453"/>
</dbReference>
<keyword evidence="7" id="KW-0449">Lipoprotein</keyword>
<evidence type="ECO:0000256" key="10">
    <source>
        <dbReference type="RuleBase" id="RU079119"/>
    </source>
</evidence>
<dbReference type="PROSITE" id="PS50216">
    <property type="entry name" value="DHHC"/>
    <property type="match status" value="1"/>
</dbReference>
<accession>A3GHM6</accession>
<dbReference type="GO" id="GO:0016020">
    <property type="term" value="C:membrane"/>
    <property type="evidence" value="ECO:0007669"/>
    <property type="project" value="UniProtKB-SubCell"/>
</dbReference>
<dbReference type="Proteomes" id="UP000002258">
    <property type="component" value="Chromosome 1"/>
</dbReference>
<dbReference type="GO" id="GO:0019706">
    <property type="term" value="F:protein-cysteine S-palmitoyltransferase activity"/>
    <property type="evidence" value="ECO:0007669"/>
    <property type="project" value="UniProtKB-EC"/>
</dbReference>
<dbReference type="GeneID" id="4851775"/>
<keyword evidence="2 10" id="KW-0808">Transferase</keyword>
<comment type="domain">
    <text evidence="10">The DHHC domain is required for palmitoyltransferase activity.</text>
</comment>
<dbReference type="eggNOG" id="KOG1315">
    <property type="taxonomic scope" value="Eukaryota"/>
</dbReference>
<evidence type="ECO:0000256" key="6">
    <source>
        <dbReference type="ARBA" id="ARBA00023139"/>
    </source>
</evidence>
<feature type="transmembrane region" description="Helical" evidence="10">
    <location>
        <begin position="64"/>
        <end position="84"/>
    </location>
</feature>
<comment type="similarity">
    <text evidence="10">Belongs to the DHHC palmitoyltransferase family.</text>
</comment>
<evidence type="ECO:0000256" key="3">
    <source>
        <dbReference type="ARBA" id="ARBA00022692"/>
    </source>
</evidence>
<dbReference type="AlphaFoldDB" id="A3GHM6"/>
<keyword evidence="8 10" id="KW-0012">Acyltransferase</keyword>
<keyword evidence="6" id="KW-0564">Palmitate</keyword>
<evidence type="ECO:0000256" key="9">
    <source>
        <dbReference type="ARBA" id="ARBA00048048"/>
    </source>
</evidence>
<dbReference type="EMBL" id="AAVQ01000002">
    <property type="protein sequence ID" value="EAZ62849.2"/>
    <property type="molecule type" value="Genomic_DNA"/>
</dbReference>
<dbReference type="HOGENOM" id="CLU_027721_0_0_1"/>
<evidence type="ECO:0000256" key="8">
    <source>
        <dbReference type="ARBA" id="ARBA00023315"/>
    </source>
</evidence>
<dbReference type="PANTHER" id="PTHR12246">
    <property type="entry name" value="PALMITOYLTRANSFERASE ZDHHC16"/>
    <property type="match status" value="1"/>
</dbReference>
<reference evidence="12 13" key="1">
    <citation type="journal article" date="2007" name="Nat. Biotechnol.">
        <title>Genome sequence of the lignocellulose-bioconverting and xylose-fermenting yeast Pichia stipitis.</title>
        <authorList>
            <person name="Jeffries T.W."/>
            <person name="Grigoriev I.V."/>
            <person name="Grimwood J."/>
            <person name="Laplaza J.M."/>
            <person name="Aerts A."/>
            <person name="Salamov A."/>
            <person name="Schmutz J."/>
            <person name="Lindquist E."/>
            <person name="Dehal P."/>
            <person name="Shapiro H."/>
            <person name="Jin Y.S."/>
            <person name="Passoth V."/>
            <person name="Richardson P.M."/>
        </authorList>
    </citation>
    <scope>NUCLEOTIDE SEQUENCE [LARGE SCALE GENOMIC DNA]</scope>
    <source>
        <strain evidence="13">ATCC 58785 / CBS 6054 / NBRC 10063 / NRRL Y-11545</strain>
    </source>
</reference>
<dbReference type="InParanoid" id="A3GHM6"/>
<comment type="subcellular location">
    <subcellularLocation>
        <location evidence="1">Membrane</location>
        <topology evidence="1">Multi-pass membrane protein</topology>
    </subcellularLocation>
</comment>
<dbReference type="RefSeq" id="XP_001386872.2">
    <property type="nucleotide sequence ID" value="XM_001386835.1"/>
</dbReference>
<name>A3GHM6_PICST</name>
<keyword evidence="3 10" id="KW-0812">Transmembrane</keyword>
<dbReference type="KEGG" id="pic:PICST_34596"/>
<evidence type="ECO:0000256" key="2">
    <source>
        <dbReference type="ARBA" id="ARBA00022679"/>
    </source>
</evidence>
<feature type="transmembrane region" description="Helical" evidence="10">
    <location>
        <begin position="249"/>
        <end position="280"/>
    </location>
</feature>
<evidence type="ECO:0000256" key="7">
    <source>
        <dbReference type="ARBA" id="ARBA00023288"/>
    </source>
</evidence>
<sequence>MLISHPSIMFRQHAWLTNFEQFCCFLAGLFPKVFYTSLLTWSLYVLIFVASNKYIWTDYGHRSLAIAIDIVGIVTYLFSIYTYYKVIHVGPGSPLDYPELIIRNLESLNRPSQTTYQSANPFDTTTSTMSEAESQMLMNGTESSDCPEPESPPAQFLEIHTINSPSSYRYCSKCSVWKPDRTHHCSATGKCVLRMDHYCPWFSTTVGFFNQKFFIQFLVYLTIHSFYLCIVSSAILWKFLASSAYEEEFISINVVALFVLSLAFGIALACFSGLQIYFLLLNMTTIEFQDFRWSSMRKIGGSFQYDFDSTGKQKALGHIYDLGYYKNFTSIMGHTWKDWLLPLTVTSHSIEDKYNNGINYEINEEEYERRCSSARLQDQLNEQLAEYKRRARQQREEEV</sequence>
<comment type="caution">
    <text evidence="12">The sequence shown here is derived from an EMBL/GenBank/DDBJ whole genome shotgun (WGS) entry which is preliminary data.</text>
</comment>
<evidence type="ECO:0000313" key="12">
    <source>
        <dbReference type="EMBL" id="EAZ62849.2"/>
    </source>
</evidence>
<dbReference type="OrthoDB" id="302728at2759"/>
<gene>
    <name evidence="12" type="ORF">PICST_34596</name>
</gene>
<proteinExistence type="inferred from homology"/>
<comment type="catalytic activity">
    <reaction evidence="9 10">
        <text>L-cysteinyl-[protein] + hexadecanoyl-CoA = S-hexadecanoyl-L-cysteinyl-[protein] + CoA</text>
        <dbReference type="Rhea" id="RHEA:36683"/>
        <dbReference type="Rhea" id="RHEA-COMP:10131"/>
        <dbReference type="Rhea" id="RHEA-COMP:11032"/>
        <dbReference type="ChEBI" id="CHEBI:29950"/>
        <dbReference type="ChEBI" id="CHEBI:57287"/>
        <dbReference type="ChEBI" id="CHEBI:57379"/>
        <dbReference type="ChEBI" id="CHEBI:74151"/>
        <dbReference type="EC" id="2.3.1.225"/>
    </reaction>
</comment>
<dbReference type="EC" id="2.3.1.225" evidence="10"/>
<feature type="domain" description="Palmitoyltransferase DHHC" evidence="11">
    <location>
        <begin position="167"/>
        <end position="289"/>
    </location>
</feature>
<dbReference type="OMA" id="YTYFKVI"/>
<evidence type="ECO:0000259" key="11">
    <source>
        <dbReference type="Pfam" id="PF01529"/>
    </source>
</evidence>
<feature type="transmembrane region" description="Helical" evidence="10">
    <location>
        <begin position="21"/>
        <end position="44"/>
    </location>
</feature>
<organism evidence="12 13">
    <name type="scientific">Scheffersomyces stipitis (strain ATCC 58785 / CBS 6054 / NBRC 10063 / NRRL Y-11545)</name>
    <name type="common">Yeast</name>
    <name type="synonym">Pichia stipitis</name>
    <dbReference type="NCBI Taxonomy" id="322104"/>
    <lineage>
        <taxon>Eukaryota</taxon>
        <taxon>Fungi</taxon>
        <taxon>Dikarya</taxon>
        <taxon>Ascomycota</taxon>
        <taxon>Saccharomycotina</taxon>
        <taxon>Pichiomycetes</taxon>
        <taxon>Debaryomycetaceae</taxon>
        <taxon>Scheffersomyces</taxon>
    </lineage>
</organism>
<keyword evidence="4 10" id="KW-1133">Transmembrane helix</keyword>
<dbReference type="Pfam" id="PF01529">
    <property type="entry name" value="DHHC"/>
    <property type="match status" value="1"/>
</dbReference>
<evidence type="ECO:0000256" key="1">
    <source>
        <dbReference type="ARBA" id="ARBA00004141"/>
    </source>
</evidence>